<evidence type="ECO:0000256" key="2">
    <source>
        <dbReference type="ARBA" id="ARBA00023315"/>
    </source>
</evidence>
<dbReference type="InterPro" id="IPR050832">
    <property type="entry name" value="Bact_Acetyltransf"/>
</dbReference>
<reference evidence="4 5" key="1">
    <citation type="submission" date="2017-04" db="EMBL/GenBank/DDBJ databases">
        <title>Comparative genome analysis of Subtercola boreus.</title>
        <authorList>
            <person name="Cho Y.-J."/>
            <person name="Cho A."/>
            <person name="Kim O.-S."/>
            <person name="Lee J.-I."/>
        </authorList>
    </citation>
    <scope>NUCLEOTIDE SEQUENCE [LARGE SCALE GENOMIC DNA]</scope>
    <source>
        <strain evidence="4 5">K300</strain>
    </source>
</reference>
<keyword evidence="2" id="KW-0012">Acyltransferase</keyword>
<keyword evidence="5" id="KW-1185">Reference proteome</keyword>
<dbReference type="AlphaFoldDB" id="A0A3E0VEF4"/>
<dbReference type="GO" id="GO:0016747">
    <property type="term" value="F:acyltransferase activity, transferring groups other than amino-acyl groups"/>
    <property type="evidence" value="ECO:0007669"/>
    <property type="project" value="InterPro"/>
</dbReference>
<evidence type="ECO:0000313" key="5">
    <source>
        <dbReference type="Proteomes" id="UP000256486"/>
    </source>
</evidence>
<dbReference type="CDD" id="cd04301">
    <property type="entry name" value="NAT_SF"/>
    <property type="match status" value="1"/>
</dbReference>
<dbReference type="OrthoDB" id="1821130at2"/>
<evidence type="ECO:0000256" key="1">
    <source>
        <dbReference type="ARBA" id="ARBA00022679"/>
    </source>
</evidence>
<name>A0A3E0VEF4_9MICO</name>
<dbReference type="SUPFAM" id="SSF55729">
    <property type="entry name" value="Acyl-CoA N-acyltransferases (Nat)"/>
    <property type="match status" value="1"/>
</dbReference>
<feature type="domain" description="N-acetyltransferase" evidence="3">
    <location>
        <begin position="1"/>
        <end position="145"/>
    </location>
</feature>
<protein>
    <submittedName>
        <fullName evidence="4">GNAT family acetyltransferase</fullName>
    </submittedName>
</protein>
<dbReference type="Gene3D" id="3.40.630.30">
    <property type="match status" value="1"/>
</dbReference>
<sequence length="145" mass="15871">MQLRPFDTSDTDSVIALWQSSGLVRPWNDPHKDIARKLTVQPDLFIVGVDDRTGEATAGAIVAAMMVGFDGHRGWVNYLAVAPEHRGHGHGRTLMAEAERLLIALGCPKLNLQVRAGNENVLAFYEALGYEPDHTVSLGKRLIAD</sequence>
<dbReference type="PROSITE" id="PS51186">
    <property type="entry name" value="GNAT"/>
    <property type="match status" value="1"/>
</dbReference>
<accession>A0A3E0VEF4</accession>
<dbReference type="Pfam" id="PF00583">
    <property type="entry name" value="Acetyltransf_1"/>
    <property type="match status" value="1"/>
</dbReference>
<evidence type="ECO:0000259" key="3">
    <source>
        <dbReference type="PROSITE" id="PS51186"/>
    </source>
</evidence>
<dbReference type="PANTHER" id="PTHR43877:SF2">
    <property type="entry name" value="AMINOALKYLPHOSPHONATE N-ACETYLTRANSFERASE-RELATED"/>
    <property type="match status" value="1"/>
</dbReference>
<dbReference type="NCBIfam" id="NF002959">
    <property type="entry name" value="PRK03624.1"/>
    <property type="match status" value="1"/>
</dbReference>
<dbReference type="PANTHER" id="PTHR43877">
    <property type="entry name" value="AMINOALKYLPHOSPHONATE N-ACETYLTRANSFERASE-RELATED-RELATED"/>
    <property type="match status" value="1"/>
</dbReference>
<dbReference type="RefSeq" id="WP_116413717.1">
    <property type="nucleotide sequence ID" value="NZ_NBWZ01000001.1"/>
</dbReference>
<keyword evidence="1 4" id="KW-0808">Transferase</keyword>
<gene>
    <name evidence="4" type="ORF">B7R54_03010</name>
</gene>
<proteinExistence type="predicted"/>
<dbReference type="Proteomes" id="UP000256486">
    <property type="component" value="Unassembled WGS sequence"/>
</dbReference>
<dbReference type="EMBL" id="NBWZ01000001">
    <property type="protein sequence ID" value="RFA08306.1"/>
    <property type="molecule type" value="Genomic_DNA"/>
</dbReference>
<comment type="caution">
    <text evidence="4">The sequence shown here is derived from an EMBL/GenBank/DDBJ whole genome shotgun (WGS) entry which is preliminary data.</text>
</comment>
<dbReference type="InterPro" id="IPR000182">
    <property type="entry name" value="GNAT_dom"/>
</dbReference>
<evidence type="ECO:0000313" key="4">
    <source>
        <dbReference type="EMBL" id="RFA08306.1"/>
    </source>
</evidence>
<dbReference type="InterPro" id="IPR016181">
    <property type="entry name" value="Acyl_CoA_acyltransferase"/>
</dbReference>
<organism evidence="4 5">
    <name type="scientific">Subtercola boreus</name>
    <dbReference type="NCBI Taxonomy" id="120213"/>
    <lineage>
        <taxon>Bacteria</taxon>
        <taxon>Bacillati</taxon>
        <taxon>Actinomycetota</taxon>
        <taxon>Actinomycetes</taxon>
        <taxon>Micrococcales</taxon>
        <taxon>Microbacteriaceae</taxon>
        <taxon>Subtercola</taxon>
    </lineage>
</organism>